<dbReference type="InterPro" id="IPR002121">
    <property type="entry name" value="HRDC_dom"/>
</dbReference>
<dbReference type="Gene3D" id="3.30.420.10">
    <property type="entry name" value="Ribonuclease H-like superfamily/Ribonuclease H"/>
    <property type="match status" value="1"/>
</dbReference>
<dbReference type="InterPro" id="IPR044876">
    <property type="entry name" value="HRDC_dom_sf"/>
</dbReference>
<evidence type="ECO:0000256" key="5">
    <source>
        <dbReference type="ARBA" id="ARBA00022839"/>
    </source>
</evidence>
<dbReference type="GO" id="GO:0008408">
    <property type="term" value="F:3'-5' exonuclease activity"/>
    <property type="evidence" value="ECO:0007669"/>
    <property type="project" value="InterPro"/>
</dbReference>
<dbReference type="Pfam" id="PF00570">
    <property type="entry name" value="HRDC"/>
    <property type="match status" value="1"/>
</dbReference>
<accession>A0A191ZIB4</accession>
<dbReference type="STRING" id="1860122.A9404_09665"/>
<dbReference type="InterPro" id="IPR012337">
    <property type="entry name" value="RNaseH-like_sf"/>
</dbReference>
<dbReference type="AlphaFoldDB" id="A0A191ZIB4"/>
<gene>
    <name evidence="7" type="ORF">A9404_09665</name>
</gene>
<dbReference type="CDD" id="cd06142">
    <property type="entry name" value="RNaseD_exo"/>
    <property type="match status" value="1"/>
</dbReference>
<dbReference type="Proteomes" id="UP000078596">
    <property type="component" value="Chromosome"/>
</dbReference>
<dbReference type="InterPro" id="IPR010997">
    <property type="entry name" value="HRDC-like_sf"/>
</dbReference>
<dbReference type="NCBIfam" id="TIGR01388">
    <property type="entry name" value="rnd"/>
    <property type="match status" value="1"/>
</dbReference>
<dbReference type="InterPro" id="IPR051086">
    <property type="entry name" value="RNase_D-like"/>
</dbReference>
<dbReference type="GO" id="GO:0008033">
    <property type="term" value="P:tRNA processing"/>
    <property type="evidence" value="ECO:0007669"/>
    <property type="project" value="UniProtKB-KW"/>
</dbReference>
<dbReference type="GO" id="GO:0003676">
    <property type="term" value="F:nucleic acid binding"/>
    <property type="evidence" value="ECO:0007669"/>
    <property type="project" value="InterPro"/>
</dbReference>
<dbReference type="KEGG" id="haz:A9404_09665"/>
<dbReference type="PANTHER" id="PTHR47649">
    <property type="entry name" value="RIBONUCLEASE D"/>
    <property type="match status" value="1"/>
</dbReference>
<evidence type="ECO:0000259" key="6">
    <source>
        <dbReference type="PROSITE" id="PS50967"/>
    </source>
</evidence>
<keyword evidence="2" id="KW-0819">tRNA processing</keyword>
<dbReference type="PANTHER" id="PTHR47649:SF1">
    <property type="entry name" value="RIBONUCLEASE D"/>
    <property type="match status" value="1"/>
</dbReference>
<dbReference type="GO" id="GO:0000166">
    <property type="term" value="F:nucleotide binding"/>
    <property type="evidence" value="ECO:0007669"/>
    <property type="project" value="InterPro"/>
</dbReference>
<dbReference type="InterPro" id="IPR002562">
    <property type="entry name" value="3'-5'_exonuclease_dom"/>
</dbReference>
<dbReference type="GO" id="GO:0033890">
    <property type="term" value="F:ribonuclease D activity"/>
    <property type="evidence" value="ECO:0007669"/>
    <property type="project" value="InterPro"/>
</dbReference>
<dbReference type="SUPFAM" id="SSF53098">
    <property type="entry name" value="Ribonuclease H-like"/>
    <property type="match status" value="1"/>
</dbReference>
<dbReference type="InterPro" id="IPR036397">
    <property type="entry name" value="RNaseH_sf"/>
</dbReference>
<keyword evidence="8" id="KW-1185">Reference proteome</keyword>
<keyword evidence="3" id="KW-0540">Nuclease</keyword>
<protein>
    <submittedName>
        <fullName evidence="7">Ribonuclease D</fullName>
    </submittedName>
</protein>
<dbReference type="EMBL" id="CP016027">
    <property type="protein sequence ID" value="ANJ67614.1"/>
    <property type="molecule type" value="Genomic_DNA"/>
</dbReference>
<evidence type="ECO:0000256" key="3">
    <source>
        <dbReference type="ARBA" id="ARBA00022722"/>
    </source>
</evidence>
<organism evidence="7 8">
    <name type="scientific">Halothiobacillus diazotrophicus</name>
    <dbReference type="NCBI Taxonomy" id="1860122"/>
    <lineage>
        <taxon>Bacteria</taxon>
        <taxon>Pseudomonadati</taxon>
        <taxon>Pseudomonadota</taxon>
        <taxon>Gammaproteobacteria</taxon>
        <taxon>Chromatiales</taxon>
        <taxon>Halothiobacillaceae</taxon>
        <taxon>Halothiobacillus</taxon>
    </lineage>
</organism>
<feature type="domain" description="HRDC" evidence="6">
    <location>
        <begin position="185"/>
        <end position="265"/>
    </location>
</feature>
<keyword evidence="5" id="KW-0269">Exonuclease</keyword>
<evidence type="ECO:0000256" key="2">
    <source>
        <dbReference type="ARBA" id="ARBA00022694"/>
    </source>
</evidence>
<sequence length="342" mass="39129">MDTEFLRESTYYPQLCLIQIATPDGLWLIDPLANHLDLQPLWGTLNGVPQPIVFHAAEQDLELMYLAAGALPGHIHDTQIAAALLGLGEQIGYARLVQHLMAEELDKSQSRTDWSTRPLTEAQCQYAADDVRFLRLIYPDLMQRLAEMGRQHWLEEECAALNDTLRFQPEDDRQWRRVRGQQRLSAQQLSLLQAISAWREQTARALNLPRRWVLSDDFAIELAIKPPENQQALLARRHWPKQRTPAEAAELIDRLDAARQLPADQWPQPVRFTRQDPETAGLLVLLQETVQQVAQETDLVPSLLATTDDLLTLIRTPDRPQRLTTGWRAEVIGHRLRALLPD</sequence>
<keyword evidence="4" id="KW-0378">Hydrolase</keyword>
<name>A0A191ZIB4_9GAMM</name>
<dbReference type="Pfam" id="PF01612">
    <property type="entry name" value="DNA_pol_A_exo1"/>
    <property type="match status" value="1"/>
</dbReference>
<dbReference type="Gene3D" id="1.10.150.80">
    <property type="entry name" value="HRDC domain"/>
    <property type="match status" value="1"/>
</dbReference>
<dbReference type="PROSITE" id="PS50967">
    <property type="entry name" value="HRDC"/>
    <property type="match status" value="1"/>
</dbReference>
<evidence type="ECO:0000256" key="1">
    <source>
        <dbReference type="ARBA" id="ARBA00022490"/>
    </source>
</evidence>
<dbReference type="SMART" id="SM00474">
    <property type="entry name" value="35EXOc"/>
    <property type="match status" value="1"/>
</dbReference>
<dbReference type="InterPro" id="IPR006292">
    <property type="entry name" value="RNase_D"/>
</dbReference>
<evidence type="ECO:0000256" key="4">
    <source>
        <dbReference type="ARBA" id="ARBA00022801"/>
    </source>
</evidence>
<keyword evidence="1" id="KW-0963">Cytoplasm</keyword>
<evidence type="ECO:0000313" key="8">
    <source>
        <dbReference type="Proteomes" id="UP000078596"/>
    </source>
</evidence>
<evidence type="ECO:0000313" key="7">
    <source>
        <dbReference type="EMBL" id="ANJ67614.1"/>
    </source>
</evidence>
<proteinExistence type="predicted"/>
<reference evidence="7 8" key="1">
    <citation type="submission" date="2016-06" db="EMBL/GenBank/DDBJ databases">
        <title>Insight into the functional genes involving in sulfur oxidation in Pearl River water.</title>
        <authorList>
            <person name="Luo J."/>
            <person name="Tan X."/>
            <person name="Lin W."/>
        </authorList>
    </citation>
    <scope>NUCLEOTIDE SEQUENCE [LARGE SCALE GENOMIC DNA]</scope>
    <source>
        <strain evidence="7 8">LS2</strain>
    </source>
</reference>
<dbReference type="SUPFAM" id="SSF47819">
    <property type="entry name" value="HRDC-like"/>
    <property type="match status" value="2"/>
</dbReference>